<proteinExistence type="predicted"/>
<evidence type="ECO:0000313" key="3">
    <source>
        <dbReference type="Proteomes" id="UP000008370"/>
    </source>
</evidence>
<dbReference type="KEGG" id="pco:PHACADRAFT_82762"/>
<dbReference type="STRING" id="650164.K5WQI2"/>
<gene>
    <name evidence="2" type="ORF">PHACADRAFT_82762</name>
</gene>
<sequence>AGDKIRVFGFSRGAYTARALAGMIHTAGLLPMYSHQEIPFAYRMYTRTTPLGWAQSTPFKKALSMDVDIEFIGLWDTVCSAGLFSRRLLFMASGAAMETFRRAVSLGERRAKCKLDLFN</sequence>
<feature type="non-terminal residue" evidence="2">
    <location>
        <position position="1"/>
    </location>
</feature>
<protein>
    <recommendedName>
        <fullName evidence="1">T6SS Phospholipase effector Tle1-like catalytic domain-containing protein</fullName>
    </recommendedName>
</protein>
<dbReference type="RefSeq" id="XP_007391142.1">
    <property type="nucleotide sequence ID" value="XM_007391080.1"/>
</dbReference>
<dbReference type="PANTHER" id="PTHR33840">
    <property type="match status" value="1"/>
</dbReference>
<evidence type="ECO:0000313" key="2">
    <source>
        <dbReference type="EMBL" id="EKM61740.1"/>
    </source>
</evidence>
<keyword evidence="3" id="KW-1185">Reference proteome</keyword>
<dbReference type="Pfam" id="PF09994">
    <property type="entry name" value="T6SS_Tle1-like_cat"/>
    <property type="match status" value="1"/>
</dbReference>
<dbReference type="OrthoDB" id="3162439at2759"/>
<dbReference type="InterPro" id="IPR018712">
    <property type="entry name" value="Tle1-like_cat"/>
</dbReference>
<evidence type="ECO:0000259" key="1">
    <source>
        <dbReference type="Pfam" id="PF09994"/>
    </source>
</evidence>
<dbReference type="HOGENOM" id="CLU_005049_2_1_1"/>
<dbReference type="GeneID" id="18920375"/>
<dbReference type="PANTHER" id="PTHR33840:SF2">
    <property type="entry name" value="TLE1 PHOSPHOLIPASE DOMAIN-CONTAINING PROTEIN"/>
    <property type="match status" value="1"/>
</dbReference>
<dbReference type="Proteomes" id="UP000008370">
    <property type="component" value="Unassembled WGS sequence"/>
</dbReference>
<feature type="domain" description="T6SS Phospholipase effector Tle1-like catalytic" evidence="1">
    <location>
        <begin position="2"/>
        <end position="118"/>
    </location>
</feature>
<dbReference type="AlphaFoldDB" id="K5WQI2"/>
<dbReference type="EMBL" id="JH930468">
    <property type="protein sequence ID" value="EKM61740.1"/>
    <property type="molecule type" value="Genomic_DNA"/>
</dbReference>
<dbReference type="InParanoid" id="K5WQI2"/>
<accession>K5WQI2</accession>
<name>K5WQI2_PHACS</name>
<reference evidence="2 3" key="1">
    <citation type="journal article" date="2012" name="BMC Genomics">
        <title>Comparative genomics of the white-rot fungi, Phanerochaete carnosa and P. chrysosporium, to elucidate the genetic basis of the distinct wood types they colonize.</title>
        <authorList>
            <person name="Suzuki H."/>
            <person name="MacDonald J."/>
            <person name="Syed K."/>
            <person name="Salamov A."/>
            <person name="Hori C."/>
            <person name="Aerts A."/>
            <person name="Henrissat B."/>
            <person name="Wiebenga A."/>
            <person name="vanKuyk P.A."/>
            <person name="Barry K."/>
            <person name="Lindquist E."/>
            <person name="LaButti K."/>
            <person name="Lapidus A."/>
            <person name="Lucas S."/>
            <person name="Coutinho P."/>
            <person name="Gong Y."/>
            <person name="Samejima M."/>
            <person name="Mahadevan R."/>
            <person name="Abou-Zaid M."/>
            <person name="de Vries R.P."/>
            <person name="Igarashi K."/>
            <person name="Yadav J.S."/>
            <person name="Grigoriev I.V."/>
            <person name="Master E.R."/>
        </authorList>
    </citation>
    <scope>NUCLEOTIDE SEQUENCE [LARGE SCALE GENOMIC DNA]</scope>
    <source>
        <strain evidence="2 3">HHB-10118-sp</strain>
    </source>
</reference>
<organism evidence="2 3">
    <name type="scientific">Phanerochaete carnosa (strain HHB-10118-sp)</name>
    <name type="common">White-rot fungus</name>
    <name type="synonym">Peniophora carnosa</name>
    <dbReference type="NCBI Taxonomy" id="650164"/>
    <lineage>
        <taxon>Eukaryota</taxon>
        <taxon>Fungi</taxon>
        <taxon>Dikarya</taxon>
        <taxon>Basidiomycota</taxon>
        <taxon>Agaricomycotina</taxon>
        <taxon>Agaricomycetes</taxon>
        <taxon>Polyporales</taxon>
        <taxon>Phanerochaetaceae</taxon>
        <taxon>Phanerochaete</taxon>
    </lineage>
</organism>